<dbReference type="Proteomes" id="UP001558713">
    <property type="component" value="Unassembled WGS sequence"/>
</dbReference>
<organism evidence="8 9">
    <name type="scientific">Cardamine amara subsp. amara</name>
    <dbReference type="NCBI Taxonomy" id="228776"/>
    <lineage>
        <taxon>Eukaryota</taxon>
        <taxon>Viridiplantae</taxon>
        <taxon>Streptophyta</taxon>
        <taxon>Embryophyta</taxon>
        <taxon>Tracheophyta</taxon>
        <taxon>Spermatophyta</taxon>
        <taxon>Magnoliopsida</taxon>
        <taxon>eudicotyledons</taxon>
        <taxon>Gunneridae</taxon>
        <taxon>Pentapetalae</taxon>
        <taxon>rosids</taxon>
        <taxon>malvids</taxon>
        <taxon>Brassicales</taxon>
        <taxon>Brassicaceae</taxon>
        <taxon>Cardamineae</taxon>
        <taxon>Cardamine</taxon>
    </lineage>
</organism>
<dbReference type="CDD" id="cd04216">
    <property type="entry name" value="Phytocyanin"/>
    <property type="match status" value="1"/>
</dbReference>
<keyword evidence="4" id="KW-0325">Glycoprotein</keyword>
<evidence type="ECO:0000313" key="9">
    <source>
        <dbReference type="Proteomes" id="UP001558713"/>
    </source>
</evidence>
<dbReference type="PROSITE" id="PS51485">
    <property type="entry name" value="PHYTOCYANIN"/>
    <property type="match status" value="1"/>
</dbReference>
<reference evidence="8 9" key="1">
    <citation type="submission" date="2024-04" db="EMBL/GenBank/DDBJ databases">
        <title>Genome assembly C_amara_ONT_v2.</title>
        <authorList>
            <person name="Yant L."/>
            <person name="Moore C."/>
            <person name="Slenker M."/>
        </authorList>
    </citation>
    <scope>NUCLEOTIDE SEQUENCE [LARGE SCALE GENOMIC DNA]</scope>
    <source>
        <tissue evidence="8">Leaf</tissue>
    </source>
</reference>
<sequence length="261" mass="26626">MASREMLIIILVLATTFIGLTAATDHTIGGPSGWTVGANIRTWAAAQTFAVGDNLVFSYPSAFHDVVEVTKPEYDSCQAIKPLITFANGNSIVPLTTPGKRYFICGMPGHCSQGMKLEVNVIPTATANAAPTAPLPNTVASLNAPSPSSVLPIQQPLLPLNPVPVLSPSSSSTPLPSSSLPLIPALSPALSPAGTSLPLFPGSPGSTSSTSTKTVGTFPSSTTGTTADLAGAGANPDDSSSATKTLVLGFGFMVAMMLHFF</sequence>
<feature type="domain" description="Phytocyanin" evidence="7">
    <location>
        <begin position="24"/>
        <end position="123"/>
    </location>
</feature>
<protein>
    <submittedName>
        <fullName evidence="8">Uclacyanin 1</fullName>
    </submittedName>
</protein>
<evidence type="ECO:0000256" key="3">
    <source>
        <dbReference type="ARBA" id="ARBA00023008"/>
    </source>
</evidence>
<proteinExistence type="predicted"/>
<keyword evidence="9" id="KW-1185">Reference proteome</keyword>
<dbReference type="InterPro" id="IPR003245">
    <property type="entry name" value="Phytocyanin_dom"/>
</dbReference>
<feature type="chain" id="PRO_5044791509" evidence="6">
    <location>
        <begin position="24"/>
        <end position="261"/>
    </location>
</feature>
<dbReference type="PANTHER" id="PTHR33021:SF492">
    <property type="entry name" value="UCLACYANIN 1"/>
    <property type="match status" value="1"/>
</dbReference>
<dbReference type="PROSITE" id="PS00196">
    <property type="entry name" value="COPPER_BLUE"/>
    <property type="match status" value="1"/>
</dbReference>
<keyword evidence="3" id="KW-0186">Copper</keyword>
<gene>
    <name evidence="8" type="ORF">V5N11_013894</name>
</gene>
<dbReference type="GO" id="GO:0098552">
    <property type="term" value="C:side of membrane"/>
    <property type="evidence" value="ECO:0007669"/>
    <property type="project" value="UniProtKB-KW"/>
</dbReference>
<accession>A0ABD1BEF4</accession>
<dbReference type="SUPFAM" id="SSF49503">
    <property type="entry name" value="Cupredoxins"/>
    <property type="match status" value="1"/>
</dbReference>
<evidence type="ECO:0000256" key="6">
    <source>
        <dbReference type="SAM" id="SignalP"/>
    </source>
</evidence>
<dbReference type="InterPro" id="IPR039391">
    <property type="entry name" value="Phytocyanin-like"/>
</dbReference>
<dbReference type="GO" id="GO:0046872">
    <property type="term" value="F:metal ion binding"/>
    <property type="evidence" value="ECO:0007669"/>
    <property type="project" value="UniProtKB-KW"/>
</dbReference>
<dbReference type="Pfam" id="PF02298">
    <property type="entry name" value="Cu_bind_like"/>
    <property type="match status" value="1"/>
</dbReference>
<evidence type="ECO:0000259" key="7">
    <source>
        <dbReference type="PROSITE" id="PS51485"/>
    </source>
</evidence>
<evidence type="ECO:0000256" key="1">
    <source>
        <dbReference type="ARBA" id="ARBA00022622"/>
    </source>
</evidence>
<keyword evidence="1" id="KW-0449">Lipoprotein</keyword>
<keyword evidence="6" id="KW-0732">Signal</keyword>
<evidence type="ECO:0000256" key="2">
    <source>
        <dbReference type="ARBA" id="ARBA00022723"/>
    </source>
</evidence>
<dbReference type="PANTHER" id="PTHR33021">
    <property type="entry name" value="BLUE COPPER PROTEIN"/>
    <property type="match status" value="1"/>
</dbReference>
<dbReference type="FunFam" id="2.60.40.420:FF:000003">
    <property type="entry name" value="Blue copper"/>
    <property type="match status" value="1"/>
</dbReference>
<comment type="caution">
    <text evidence="8">The sequence shown here is derived from an EMBL/GenBank/DDBJ whole genome shotgun (WGS) entry which is preliminary data.</text>
</comment>
<evidence type="ECO:0000256" key="4">
    <source>
        <dbReference type="ARBA" id="ARBA00023180"/>
    </source>
</evidence>
<dbReference type="AlphaFoldDB" id="A0ABD1BEF4"/>
<dbReference type="Gene3D" id="2.60.40.420">
    <property type="entry name" value="Cupredoxins - blue copper proteins"/>
    <property type="match status" value="1"/>
</dbReference>
<feature type="signal peptide" evidence="6">
    <location>
        <begin position="1"/>
        <end position="23"/>
    </location>
</feature>
<dbReference type="EMBL" id="JBANAX010000254">
    <property type="protein sequence ID" value="KAL1216967.1"/>
    <property type="molecule type" value="Genomic_DNA"/>
</dbReference>
<keyword evidence="2" id="KW-0479">Metal-binding</keyword>
<dbReference type="InterPro" id="IPR028871">
    <property type="entry name" value="BlueCu_1_BS"/>
</dbReference>
<keyword evidence="1" id="KW-0336">GPI-anchor</keyword>
<name>A0ABD1BEF4_CARAN</name>
<evidence type="ECO:0000256" key="5">
    <source>
        <dbReference type="SAM" id="MobiDB-lite"/>
    </source>
</evidence>
<keyword evidence="1" id="KW-0472">Membrane</keyword>
<feature type="region of interest" description="Disordered" evidence="5">
    <location>
        <begin position="196"/>
        <end position="222"/>
    </location>
</feature>
<evidence type="ECO:0000313" key="8">
    <source>
        <dbReference type="EMBL" id="KAL1216967.1"/>
    </source>
</evidence>
<dbReference type="InterPro" id="IPR008972">
    <property type="entry name" value="Cupredoxin"/>
</dbReference>